<comment type="caution">
    <text evidence="1">The sequence shown here is derived from an EMBL/GenBank/DDBJ whole genome shotgun (WGS) entry which is preliminary data.</text>
</comment>
<proteinExistence type="predicted"/>
<organism evidence="1 2">
    <name type="scientific">Georgenia thermotolerans</name>
    <dbReference type="NCBI Taxonomy" id="527326"/>
    <lineage>
        <taxon>Bacteria</taxon>
        <taxon>Bacillati</taxon>
        <taxon>Actinomycetota</taxon>
        <taxon>Actinomycetes</taxon>
        <taxon>Micrococcales</taxon>
        <taxon>Bogoriellaceae</taxon>
        <taxon>Georgenia</taxon>
    </lineage>
</organism>
<keyword evidence="2" id="KW-1185">Reference proteome</keyword>
<gene>
    <name evidence="1" type="ORF">GB883_10410</name>
</gene>
<dbReference type="InterPro" id="IPR024006">
    <property type="entry name" value="Alt_signal_exp_actinobact"/>
</dbReference>
<dbReference type="EMBL" id="WHJE01000041">
    <property type="protein sequence ID" value="KAE8764183.1"/>
    <property type="molecule type" value="Genomic_DNA"/>
</dbReference>
<dbReference type="AlphaFoldDB" id="A0A7J5UQE5"/>
<name>A0A7J5UQE5_9MICO</name>
<dbReference type="Proteomes" id="UP000451860">
    <property type="component" value="Unassembled WGS sequence"/>
</dbReference>
<dbReference type="OrthoDB" id="5019714at2"/>
<dbReference type="RefSeq" id="WP_152204400.1">
    <property type="nucleotide sequence ID" value="NZ_VUKF01000052.1"/>
</dbReference>
<protein>
    <submittedName>
        <fullName evidence="1">Alternate-type signal peptide domain-containing protein</fullName>
    </submittedName>
</protein>
<reference evidence="1 2" key="1">
    <citation type="submission" date="2019-10" db="EMBL/GenBank/DDBJ databases">
        <title>Georgenia wutianyii sp. nov. and Georgenia yuyongxinii sp. nov. isolated from plateau pika (Ochotona curzoniae) in the Qinghai-Tibet plateau of China.</title>
        <authorList>
            <person name="Tian Z."/>
        </authorList>
    </citation>
    <scope>NUCLEOTIDE SEQUENCE [LARGE SCALE GENOMIC DNA]</scope>
    <source>
        <strain evidence="1 2">DSM 21501</strain>
    </source>
</reference>
<dbReference type="NCBIfam" id="TIGR04089">
    <property type="entry name" value="exp_by_SipW_III"/>
    <property type="match status" value="1"/>
</dbReference>
<evidence type="ECO:0000313" key="2">
    <source>
        <dbReference type="Proteomes" id="UP000451860"/>
    </source>
</evidence>
<accession>A0A7J5UQE5</accession>
<sequence length="197" mass="20668">MSRTASAQPRSSSKKMRNGVIAGIAGIALLAGGGASFATWSADWTTSGTISAGSMSLQSSWKGSGELSHWKLNDKAVRGVGSISELKLVPGDKLTYTDTVTLKTEKRAMSATVEPLAPGIVGDLQGVTYNVVVAGPGFKREWQTGQSEPQPITTRVGGDTELTVTTTFAFDRNAGNNTQNMSLEFTNAGIRVNQVAN</sequence>
<evidence type="ECO:0000313" key="1">
    <source>
        <dbReference type="EMBL" id="KAE8764183.1"/>
    </source>
</evidence>